<reference evidence="3 4" key="1">
    <citation type="submission" date="2020-04" db="EMBL/GenBank/DDBJ databases">
        <title>MicrobeNet Type strains.</title>
        <authorList>
            <person name="Nicholson A.C."/>
        </authorList>
    </citation>
    <scope>NUCLEOTIDE SEQUENCE [LARGE SCALE GENOMIC DNA]</scope>
    <source>
        <strain evidence="3 4">ATCC BAA-788</strain>
    </source>
</reference>
<name>A0A7X6KWB3_9CELL</name>
<gene>
    <name evidence="3" type="ORF">HGA03_11230</name>
</gene>
<keyword evidence="2" id="KW-1133">Transmembrane helix</keyword>
<evidence type="ECO:0000256" key="2">
    <source>
        <dbReference type="SAM" id="Phobius"/>
    </source>
</evidence>
<feature type="transmembrane region" description="Helical" evidence="2">
    <location>
        <begin position="69"/>
        <end position="96"/>
    </location>
</feature>
<comment type="caution">
    <text evidence="3">The sequence shown here is derived from an EMBL/GenBank/DDBJ whole genome shotgun (WGS) entry which is preliminary data.</text>
</comment>
<dbReference type="PIRSF" id="PIRSF021697">
    <property type="entry name" value="UCP021697"/>
    <property type="match status" value="1"/>
</dbReference>
<organism evidence="3 4">
    <name type="scientific">Cellulomonas denverensis</name>
    <dbReference type="NCBI Taxonomy" id="264297"/>
    <lineage>
        <taxon>Bacteria</taxon>
        <taxon>Bacillati</taxon>
        <taxon>Actinomycetota</taxon>
        <taxon>Actinomycetes</taxon>
        <taxon>Micrococcales</taxon>
        <taxon>Cellulomonadaceae</taxon>
        <taxon>Cellulomonas</taxon>
    </lineage>
</organism>
<dbReference type="EMBL" id="JAAXOX010000005">
    <property type="protein sequence ID" value="NKY23233.1"/>
    <property type="molecule type" value="Genomic_DNA"/>
</dbReference>
<dbReference type="RefSeq" id="WP_168630373.1">
    <property type="nucleotide sequence ID" value="NZ_BONL01000018.1"/>
</dbReference>
<evidence type="ECO:0000256" key="1">
    <source>
        <dbReference type="SAM" id="MobiDB-lite"/>
    </source>
</evidence>
<evidence type="ECO:0000313" key="3">
    <source>
        <dbReference type="EMBL" id="NKY23233.1"/>
    </source>
</evidence>
<keyword evidence="2" id="KW-0472">Membrane</keyword>
<keyword evidence="2" id="KW-0812">Transmembrane</keyword>
<protein>
    <submittedName>
        <fullName evidence="3">RDD family protein</fullName>
    </submittedName>
</protein>
<evidence type="ECO:0000313" key="4">
    <source>
        <dbReference type="Proteomes" id="UP000581206"/>
    </source>
</evidence>
<feature type="region of interest" description="Disordered" evidence="1">
    <location>
        <begin position="1"/>
        <end position="33"/>
    </location>
</feature>
<proteinExistence type="predicted"/>
<feature type="transmembrane region" description="Helical" evidence="2">
    <location>
        <begin position="45"/>
        <end position="63"/>
    </location>
</feature>
<dbReference type="InterPro" id="IPR016795">
    <property type="entry name" value="UCP021697"/>
</dbReference>
<dbReference type="AlphaFoldDB" id="A0A7X6KWB3"/>
<accession>A0A7X6KWB3</accession>
<dbReference type="Proteomes" id="UP000581206">
    <property type="component" value="Unassembled WGS sequence"/>
</dbReference>
<sequence>MVEREDVGSWLSGPPVGGGTGAPRGSRLGLPPQGRGSLAGMGRRIGALIVDWLACQAIAYAFFDNHPLVPLAIFAVENLLLVGTMGATVGHVLFGIRVRRLVAPRSLLAGAEAAHDPGPDLPPGPLRALIRTVLLCLVIPAVVWDGDGRGLHDRLAGTAIVRR</sequence>
<keyword evidence="4" id="KW-1185">Reference proteome</keyword>